<evidence type="ECO:0000256" key="1">
    <source>
        <dbReference type="ARBA" id="ARBA00004651"/>
    </source>
</evidence>
<evidence type="ECO:0000256" key="10">
    <source>
        <dbReference type="ARBA" id="ARBA00023209"/>
    </source>
</evidence>
<dbReference type="CDD" id="cd09112">
    <property type="entry name" value="PLDc_CLS_2"/>
    <property type="match status" value="1"/>
</dbReference>
<evidence type="ECO:0000313" key="16">
    <source>
        <dbReference type="Proteomes" id="UP000036908"/>
    </source>
</evidence>
<dbReference type="Pfam" id="PF13091">
    <property type="entry name" value="PLDc_2"/>
    <property type="match status" value="2"/>
</dbReference>
<proteinExistence type="inferred from homology"/>
<feature type="domain" description="PLD phosphodiesterase" evidence="14">
    <location>
        <begin position="220"/>
        <end position="247"/>
    </location>
</feature>
<dbReference type="PANTHER" id="PTHR21248:SF22">
    <property type="entry name" value="PHOSPHOLIPASE D"/>
    <property type="match status" value="1"/>
</dbReference>
<dbReference type="InterPro" id="IPR001736">
    <property type="entry name" value="PLipase_D/transphosphatidylase"/>
</dbReference>
<keyword evidence="8 12" id="KW-0443">Lipid metabolism</keyword>
<dbReference type="FunFam" id="3.30.870.10:FF:000014">
    <property type="entry name" value="Cardiolipin synthase"/>
    <property type="match status" value="1"/>
</dbReference>
<dbReference type="EMBL" id="JSVA01000016">
    <property type="protein sequence ID" value="KOF02133.1"/>
    <property type="molecule type" value="Genomic_DNA"/>
</dbReference>
<comment type="similarity">
    <text evidence="12">Belongs to the phospholipase D family. Cardiolipin synthase subfamily.</text>
</comment>
<accession>A0A0L8AIB3</accession>
<keyword evidence="9 12" id="KW-0472">Membrane</keyword>
<keyword evidence="2 12" id="KW-1003">Cell membrane</keyword>
<feature type="transmembrane region" description="Helical" evidence="12">
    <location>
        <begin position="40"/>
        <end position="58"/>
    </location>
</feature>
<keyword evidence="16" id="KW-1185">Reference proteome</keyword>
<sequence length="485" mass="55234">MLDFWFTLSPFLLGLYYLAIFIVVINILLENRNPLKTHSYLLLLLLLPVLGLIIYLFFGQHIRKRRIFSKNQLINSAFGQKYIDEYLTPENATPIHKALVSEQFDKLIRFLSRDLSPLSENNRITLLKNGEEKFPALLEALKQAKNHIHLEYYIFTSDGIGHQISELLMAKAKEGVQVRVIVDGVGSLGLKSAYFEKMKSAGVEIYEFMPVLFPSFTSKINYRNHRKVVIIDGITSFTGGINVDDRYINNGKYPTYWRDTHIKIEGSAVKTLQFLFILNWQFVSGQPWRPTEKHFPKTEPSFGSSYVQVNASGPDWDLASIMDSFYLAINSARNSLKIATPYFIPNESIINGITTSAKSGVSVELMIPHASDSWIVQAASMSYMKLLLEAGVKVYLYKKGFLHSKTLTVDGKLAIVGTANMDYRSFDLNHEVNTYIYDPAIAIQLNQNFETDKADCEELHLSEWKKRSISKKLLESVCRLLAPLL</sequence>
<dbReference type="SMART" id="SM00155">
    <property type="entry name" value="PLDc"/>
    <property type="match status" value="2"/>
</dbReference>
<dbReference type="Proteomes" id="UP000036908">
    <property type="component" value="Unassembled WGS sequence"/>
</dbReference>
<dbReference type="PANTHER" id="PTHR21248">
    <property type="entry name" value="CARDIOLIPIN SYNTHASE"/>
    <property type="match status" value="1"/>
</dbReference>
<evidence type="ECO:0000256" key="12">
    <source>
        <dbReference type="HAMAP-Rule" id="MF_01916"/>
    </source>
</evidence>
<feature type="active site" evidence="12">
    <location>
        <position position="225"/>
    </location>
</feature>
<dbReference type="GO" id="GO:0032049">
    <property type="term" value="P:cardiolipin biosynthetic process"/>
    <property type="evidence" value="ECO:0007669"/>
    <property type="project" value="UniProtKB-UniRule"/>
</dbReference>
<keyword evidence="10 12" id="KW-0594">Phospholipid biosynthesis</keyword>
<feature type="domain" description="PLD phosphodiesterase" evidence="14">
    <location>
        <begin position="398"/>
        <end position="425"/>
    </location>
</feature>
<feature type="active site" evidence="12">
    <location>
        <position position="232"/>
    </location>
</feature>
<dbReference type="AlphaFoldDB" id="A0A0L8AIB3"/>
<comment type="catalytic activity">
    <reaction evidence="12">
        <text>2 a 1,2-diacyl-sn-glycero-3-phospho-(1'-sn-glycerol) = a cardiolipin + glycerol</text>
        <dbReference type="Rhea" id="RHEA:31451"/>
        <dbReference type="ChEBI" id="CHEBI:17754"/>
        <dbReference type="ChEBI" id="CHEBI:62237"/>
        <dbReference type="ChEBI" id="CHEBI:64716"/>
    </reaction>
</comment>
<name>A0A0L8AIB3_9BACT</name>
<dbReference type="EC" id="2.7.8.-" evidence="12 13"/>
<organism evidence="15 16">
    <name type="scientific">Roseivirga seohaensis subsp. aquiponti</name>
    <dbReference type="NCBI Taxonomy" id="1566026"/>
    <lineage>
        <taxon>Bacteria</taxon>
        <taxon>Pseudomonadati</taxon>
        <taxon>Bacteroidota</taxon>
        <taxon>Cytophagia</taxon>
        <taxon>Cytophagales</taxon>
        <taxon>Roseivirgaceae</taxon>
        <taxon>Roseivirga</taxon>
    </lineage>
</organism>
<evidence type="ECO:0000256" key="6">
    <source>
        <dbReference type="ARBA" id="ARBA00022737"/>
    </source>
</evidence>
<evidence type="ECO:0000256" key="7">
    <source>
        <dbReference type="ARBA" id="ARBA00022989"/>
    </source>
</evidence>
<evidence type="ECO:0000313" key="15">
    <source>
        <dbReference type="EMBL" id="KOF02133.1"/>
    </source>
</evidence>
<dbReference type="PROSITE" id="PS50035">
    <property type="entry name" value="PLD"/>
    <property type="match status" value="2"/>
</dbReference>
<protein>
    <recommendedName>
        <fullName evidence="12 13">Cardiolipin synthase</fullName>
        <shortName evidence="12">CL synthase</shortName>
        <ecNumber evidence="12 13">2.7.8.-</ecNumber>
    </recommendedName>
</protein>
<dbReference type="InterPro" id="IPR022924">
    <property type="entry name" value="Cardiolipin_synthase"/>
</dbReference>
<evidence type="ECO:0000259" key="14">
    <source>
        <dbReference type="PROSITE" id="PS50035"/>
    </source>
</evidence>
<comment type="subcellular location">
    <subcellularLocation>
        <location evidence="1 12">Cell membrane</location>
        <topology evidence="1 12">Multi-pass membrane protein</topology>
    </subcellularLocation>
</comment>
<dbReference type="GO" id="GO:0005886">
    <property type="term" value="C:plasma membrane"/>
    <property type="evidence" value="ECO:0007669"/>
    <property type="project" value="UniProtKB-SubCell"/>
</dbReference>
<keyword evidence="6" id="KW-0677">Repeat</keyword>
<feature type="active site" evidence="12">
    <location>
        <position position="405"/>
    </location>
</feature>
<dbReference type="GO" id="GO:0008808">
    <property type="term" value="F:cardiolipin synthase activity"/>
    <property type="evidence" value="ECO:0007669"/>
    <property type="project" value="UniProtKB-UniRule"/>
</dbReference>
<dbReference type="PATRIC" id="fig|1566026.4.peg.1110"/>
<evidence type="ECO:0000256" key="9">
    <source>
        <dbReference type="ARBA" id="ARBA00023136"/>
    </source>
</evidence>
<dbReference type="Pfam" id="PF13396">
    <property type="entry name" value="PLDc_N"/>
    <property type="match status" value="1"/>
</dbReference>
<keyword evidence="3 12" id="KW-0444">Lipid biosynthesis</keyword>
<keyword evidence="11 12" id="KW-1208">Phospholipid metabolism</keyword>
<keyword evidence="7 12" id="KW-1133">Transmembrane helix</keyword>
<dbReference type="InterPro" id="IPR030874">
    <property type="entry name" value="Cardiolipin_synth_Firmi"/>
</dbReference>
<dbReference type="OrthoDB" id="9762009at2"/>
<feature type="transmembrane region" description="Helical" evidence="12">
    <location>
        <begin position="6"/>
        <end position="28"/>
    </location>
</feature>
<comment type="caution">
    <text evidence="15">The sequence shown here is derived from an EMBL/GenBank/DDBJ whole genome shotgun (WGS) entry which is preliminary data.</text>
</comment>
<evidence type="ECO:0000256" key="11">
    <source>
        <dbReference type="ARBA" id="ARBA00023264"/>
    </source>
</evidence>
<gene>
    <name evidence="15" type="ORF">OB69_14005</name>
</gene>
<evidence type="ECO:0000256" key="2">
    <source>
        <dbReference type="ARBA" id="ARBA00022475"/>
    </source>
</evidence>
<evidence type="ECO:0000256" key="13">
    <source>
        <dbReference type="NCBIfam" id="TIGR04265"/>
    </source>
</evidence>
<reference evidence="16" key="1">
    <citation type="submission" date="2014-11" db="EMBL/GenBank/DDBJ databases">
        <title>Genome sequencing of Roseivirga sp. D-25.</title>
        <authorList>
            <person name="Selvaratnam C."/>
            <person name="Thevarajoo S."/>
            <person name="Goh K.M."/>
            <person name="Eee R."/>
            <person name="Chan K.-G."/>
            <person name="Chong C.S."/>
        </authorList>
    </citation>
    <scope>NUCLEOTIDE SEQUENCE [LARGE SCALE GENOMIC DNA]</scope>
    <source>
        <strain evidence="16">D-25</strain>
    </source>
</reference>
<evidence type="ECO:0000256" key="5">
    <source>
        <dbReference type="ARBA" id="ARBA00022692"/>
    </source>
</evidence>
<dbReference type="CDD" id="cd09110">
    <property type="entry name" value="PLDc_CLS_1"/>
    <property type="match status" value="1"/>
</dbReference>
<feature type="active site" evidence="12">
    <location>
        <position position="410"/>
    </location>
</feature>
<dbReference type="RefSeq" id="WP_053224359.1">
    <property type="nucleotide sequence ID" value="NZ_JSVA01000016.1"/>
</dbReference>
<evidence type="ECO:0000256" key="8">
    <source>
        <dbReference type="ARBA" id="ARBA00023098"/>
    </source>
</evidence>
<dbReference type="InterPro" id="IPR027379">
    <property type="entry name" value="CLS_N"/>
</dbReference>
<keyword evidence="5 12" id="KW-0812">Transmembrane</keyword>
<dbReference type="HAMAP" id="MF_01916">
    <property type="entry name" value="Cardiolipin_synth_Cls"/>
    <property type="match status" value="1"/>
</dbReference>
<keyword evidence="4 12" id="KW-0808">Transferase</keyword>
<dbReference type="NCBIfam" id="TIGR04265">
    <property type="entry name" value="bac_cardiolipin"/>
    <property type="match status" value="1"/>
</dbReference>
<feature type="active site" evidence="12">
    <location>
        <position position="227"/>
    </location>
</feature>
<evidence type="ECO:0000256" key="3">
    <source>
        <dbReference type="ARBA" id="ARBA00022516"/>
    </source>
</evidence>
<dbReference type="Gene3D" id="3.30.870.10">
    <property type="entry name" value="Endonuclease Chain A"/>
    <property type="match status" value="2"/>
</dbReference>
<evidence type="ECO:0000256" key="4">
    <source>
        <dbReference type="ARBA" id="ARBA00022679"/>
    </source>
</evidence>
<dbReference type="SUPFAM" id="SSF56024">
    <property type="entry name" value="Phospholipase D/nuclease"/>
    <property type="match status" value="2"/>
</dbReference>
<comment type="function">
    <text evidence="12">Catalyzes the reversible phosphatidyl group transfer from one phosphatidylglycerol molecule to another to form cardiolipin (CL) (diphosphatidylglycerol) and glycerol.</text>
</comment>
<feature type="active site" evidence="12">
    <location>
        <position position="403"/>
    </location>
</feature>
<dbReference type="InterPro" id="IPR025202">
    <property type="entry name" value="PLD-like_dom"/>
</dbReference>